<protein>
    <submittedName>
        <fullName evidence="2">Uncharacterized protein</fullName>
    </submittedName>
</protein>
<comment type="caution">
    <text evidence="2">The sequence shown here is derived from an EMBL/GenBank/DDBJ whole genome shotgun (WGS) entry which is preliminary data.</text>
</comment>
<name>A0ABQ9UXY5_SAGOE</name>
<organism evidence="2 3">
    <name type="scientific">Saguinus oedipus</name>
    <name type="common">Cotton-top tamarin</name>
    <name type="synonym">Oedipomidas oedipus</name>
    <dbReference type="NCBI Taxonomy" id="9490"/>
    <lineage>
        <taxon>Eukaryota</taxon>
        <taxon>Metazoa</taxon>
        <taxon>Chordata</taxon>
        <taxon>Craniata</taxon>
        <taxon>Vertebrata</taxon>
        <taxon>Euteleostomi</taxon>
        <taxon>Mammalia</taxon>
        <taxon>Eutheria</taxon>
        <taxon>Euarchontoglires</taxon>
        <taxon>Primates</taxon>
        <taxon>Haplorrhini</taxon>
        <taxon>Platyrrhini</taxon>
        <taxon>Cebidae</taxon>
        <taxon>Callitrichinae</taxon>
        <taxon>Saguinus</taxon>
    </lineage>
</organism>
<evidence type="ECO:0000313" key="2">
    <source>
        <dbReference type="EMBL" id="KAK2101877.1"/>
    </source>
</evidence>
<keyword evidence="3" id="KW-1185">Reference proteome</keyword>
<accession>A0ABQ9UXY5</accession>
<evidence type="ECO:0000256" key="1">
    <source>
        <dbReference type="SAM" id="MobiDB-lite"/>
    </source>
</evidence>
<gene>
    <name evidence="2" type="ORF">P7K49_019544</name>
</gene>
<sequence length="107" mass="11826">MARSSQYLRQLQGPLLPPKDLVEEEEEEDDDYLRDDVEEDEDSVFVDAEELCSGGVKAGSLPGCIRGEEAPCPGDRASWRVQRRVSHSGFALSKTPVAANRLSFSMP</sequence>
<feature type="compositionally biased region" description="Acidic residues" evidence="1">
    <location>
        <begin position="22"/>
        <end position="34"/>
    </location>
</feature>
<dbReference type="EMBL" id="JASSZA010000009">
    <property type="protein sequence ID" value="KAK2101877.1"/>
    <property type="molecule type" value="Genomic_DNA"/>
</dbReference>
<reference evidence="2 3" key="1">
    <citation type="submission" date="2023-05" db="EMBL/GenBank/DDBJ databases">
        <title>B98-5 Cell Line De Novo Hybrid Assembly: An Optical Mapping Approach.</title>
        <authorList>
            <person name="Kananen K."/>
            <person name="Auerbach J.A."/>
            <person name="Kautto E."/>
            <person name="Blachly J.S."/>
        </authorList>
    </citation>
    <scope>NUCLEOTIDE SEQUENCE [LARGE SCALE GENOMIC DNA]</scope>
    <source>
        <strain evidence="2">B95-8</strain>
        <tissue evidence="2">Cell line</tissue>
    </source>
</reference>
<evidence type="ECO:0000313" key="3">
    <source>
        <dbReference type="Proteomes" id="UP001266305"/>
    </source>
</evidence>
<proteinExistence type="predicted"/>
<feature type="region of interest" description="Disordered" evidence="1">
    <location>
        <begin position="1"/>
        <end position="34"/>
    </location>
</feature>
<dbReference type="Proteomes" id="UP001266305">
    <property type="component" value="Unassembled WGS sequence"/>
</dbReference>